<dbReference type="PRINTS" id="PR01850">
    <property type="entry name" value="GROUCHOFAMLY"/>
</dbReference>
<keyword evidence="6" id="KW-1185">Reference proteome</keyword>
<dbReference type="Pfam" id="PF00400">
    <property type="entry name" value="WD40"/>
    <property type="match status" value="3"/>
</dbReference>
<dbReference type="GO" id="GO:0003714">
    <property type="term" value="F:transcription corepressor activity"/>
    <property type="evidence" value="ECO:0007669"/>
    <property type="project" value="TreeGrafter"/>
</dbReference>
<evidence type="ECO:0000256" key="1">
    <source>
        <dbReference type="ARBA" id="ARBA00005969"/>
    </source>
</evidence>
<dbReference type="PROSITE" id="PS50082">
    <property type="entry name" value="WD_REPEATS_2"/>
    <property type="match status" value="2"/>
</dbReference>
<comment type="similarity">
    <text evidence="1">Belongs to the WD repeat Groucho/TLE family.</text>
</comment>
<dbReference type="RefSeq" id="XP_014160571.1">
    <property type="nucleotide sequence ID" value="XM_014305096.1"/>
</dbReference>
<dbReference type="PROSITE" id="PS50294">
    <property type="entry name" value="WD_REPEATS_REGION"/>
    <property type="match status" value="1"/>
</dbReference>
<dbReference type="InterPro" id="IPR019775">
    <property type="entry name" value="WD40_repeat_CS"/>
</dbReference>
<dbReference type="AlphaFoldDB" id="A0A0L0GCN8"/>
<dbReference type="PROSITE" id="PS00678">
    <property type="entry name" value="WD_REPEATS_1"/>
    <property type="match status" value="1"/>
</dbReference>
<dbReference type="EMBL" id="KQ241642">
    <property type="protein sequence ID" value="KNC86669.1"/>
    <property type="molecule type" value="Genomic_DNA"/>
</dbReference>
<feature type="repeat" description="WD" evidence="4">
    <location>
        <begin position="69"/>
        <end position="90"/>
    </location>
</feature>
<dbReference type="InterPro" id="IPR001680">
    <property type="entry name" value="WD40_rpt"/>
</dbReference>
<dbReference type="GO" id="GO:0005634">
    <property type="term" value="C:nucleus"/>
    <property type="evidence" value="ECO:0007669"/>
    <property type="project" value="InterPro"/>
</dbReference>
<evidence type="ECO:0000313" key="5">
    <source>
        <dbReference type="EMBL" id="KNC86669.1"/>
    </source>
</evidence>
<dbReference type="SUPFAM" id="SSF50978">
    <property type="entry name" value="WD40 repeat-like"/>
    <property type="match status" value="1"/>
</dbReference>
<dbReference type="InterPro" id="IPR015943">
    <property type="entry name" value="WD40/YVTN_repeat-like_dom_sf"/>
</dbReference>
<accession>A0A0L0GCN8</accession>
<dbReference type="eggNOG" id="KOG0639">
    <property type="taxonomic scope" value="Eukaryota"/>
</dbReference>
<evidence type="ECO:0000256" key="3">
    <source>
        <dbReference type="ARBA" id="ARBA00022737"/>
    </source>
</evidence>
<evidence type="ECO:0000256" key="4">
    <source>
        <dbReference type="PROSITE-ProRule" id="PRU00221"/>
    </source>
</evidence>
<dbReference type="PANTHER" id="PTHR10814:SF21">
    <property type="entry name" value="PROTEIN GROUCHO"/>
    <property type="match status" value="1"/>
</dbReference>
<name>A0A0L0GCN8_9EUKA</name>
<organism evidence="5 6">
    <name type="scientific">Sphaeroforma arctica JP610</name>
    <dbReference type="NCBI Taxonomy" id="667725"/>
    <lineage>
        <taxon>Eukaryota</taxon>
        <taxon>Ichthyosporea</taxon>
        <taxon>Ichthyophonida</taxon>
        <taxon>Sphaeroforma</taxon>
    </lineage>
</organism>
<dbReference type="InterPro" id="IPR009146">
    <property type="entry name" value="Groucho_enhance"/>
</dbReference>
<keyword evidence="3" id="KW-0677">Repeat</keyword>
<dbReference type="GO" id="GO:0090090">
    <property type="term" value="P:negative regulation of canonical Wnt signaling pathway"/>
    <property type="evidence" value="ECO:0007669"/>
    <property type="project" value="TreeGrafter"/>
</dbReference>
<dbReference type="GO" id="GO:0005667">
    <property type="term" value="C:transcription regulator complex"/>
    <property type="evidence" value="ECO:0007669"/>
    <property type="project" value="TreeGrafter"/>
</dbReference>
<feature type="repeat" description="WD" evidence="4">
    <location>
        <begin position="91"/>
        <end position="132"/>
    </location>
</feature>
<gene>
    <name evidence="5" type="ORF">SARC_01206</name>
</gene>
<sequence length="250" mass="27074">MYDHYIRACKLMPDGGSLIVGGEAQELTLWDIAAPQPTMLGLLKSDAPACYALAVTAHGGGQSSNPLCISGCSDGVINIWDVRNQQLVNSFMGHRDGVSCVDVFKDGHSIVTGGLDHFVRVWDLRMYKQVDNVPFPSSVFSVGAGPDKWLAAGLENHEVRIFSAGRKETDQNFAISKHMGSVLSLKFASRSPWLLTTGKDSWINVFKVPQGTPVADYQESMSILCSDISAGDGFVVVGSGDQFSRVFQVR</sequence>
<dbReference type="SMART" id="SM00320">
    <property type="entry name" value="WD40"/>
    <property type="match status" value="5"/>
</dbReference>
<dbReference type="GeneID" id="25901710"/>
<dbReference type="OrthoDB" id="2624652at2759"/>
<protein>
    <submittedName>
        <fullName evidence="5">Uncharacterized protein</fullName>
    </submittedName>
</protein>
<evidence type="ECO:0000313" key="6">
    <source>
        <dbReference type="Proteomes" id="UP000054560"/>
    </source>
</evidence>
<evidence type="ECO:0000256" key="2">
    <source>
        <dbReference type="ARBA" id="ARBA00022574"/>
    </source>
</evidence>
<reference evidence="5 6" key="1">
    <citation type="submission" date="2011-02" db="EMBL/GenBank/DDBJ databases">
        <title>The Genome Sequence of Sphaeroforma arctica JP610.</title>
        <authorList>
            <consortium name="The Broad Institute Genome Sequencing Platform"/>
            <person name="Russ C."/>
            <person name="Cuomo C."/>
            <person name="Young S.K."/>
            <person name="Zeng Q."/>
            <person name="Gargeya S."/>
            <person name="Alvarado L."/>
            <person name="Berlin A."/>
            <person name="Chapman S.B."/>
            <person name="Chen Z."/>
            <person name="Freedman E."/>
            <person name="Gellesch M."/>
            <person name="Goldberg J."/>
            <person name="Griggs A."/>
            <person name="Gujja S."/>
            <person name="Heilman E."/>
            <person name="Heiman D."/>
            <person name="Howarth C."/>
            <person name="Mehta T."/>
            <person name="Neiman D."/>
            <person name="Pearson M."/>
            <person name="Roberts A."/>
            <person name="Saif S."/>
            <person name="Shea T."/>
            <person name="Shenoy N."/>
            <person name="Sisk P."/>
            <person name="Stolte C."/>
            <person name="Sykes S."/>
            <person name="White J."/>
            <person name="Yandava C."/>
            <person name="Burger G."/>
            <person name="Gray M.W."/>
            <person name="Holland P.W.H."/>
            <person name="King N."/>
            <person name="Lang F.B.F."/>
            <person name="Roger A.J."/>
            <person name="Ruiz-Trillo I."/>
            <person name="Haas B."/>
            <person name="Nusbaum C."/>
            <person name="Birren B."/>
        </authorList>
    </citation>
    <scope>NUCLEOTIDE SEQUENCE [LARGE SCALE GENOMIC DNA]</scope>
    <source>
        <strain evidence="5 6">JP610</strain>
    </source>
</reference>
<dbReference type="Proteomes" id="UP000054560">
    <property type="component" value="Unassembled WGS sequence"/>
</dbReference>
<proteinExistence type="inferred from homology"/>
<dbReference type="STRING" id="667725.A0A0L0GCN8"/>
<keyword evidence="2 4" id="KW-0853">WD repeat</keyword>
<dbReference type="PANTHER" id="PTHR10814">
    <property type="entry name" value="TRANSDUCIN-LIKE ENHANCER PROTEIN"/>
    <property type="match status" value="1"/>
</dbReference>
<dbReference type="Gene3D" id="2.130.10.10">
    <property type="entry name" value="YVTN repeat-like/Quinoprotein amine dehydrogenase"/>
    <property type="match status" value="1"/>
</dbReference>
<dbReference type="InterPro" id="IPR036322">
    <property type="entry name" value="WD40_repeat_dom_sf"/>
</dbReference>